<name>A0ACA9QD98_9GLOM</name>
<dbReference type="EMBL" id="CAJVPW010037297">
    <property type="protein sequence ID" value="CAG8739596.1"/>
    <property type="molecule type" value="Genomic_DNA"/>
</dbReference>
<organism evidence="1 2">
    <name type="scientific">Cetraspora pellucida</name>
    <dbReference type="NCBI Taxonomy" id="1433469"/>
    <lineage>
        <taxon>Eukaryota</taxon>
        <taxon>Fungi</taxon>
        <taxon>Fungi incertae sedis</taxon>
        <taxon>Mucoromycota</taxon>
        <taxon>Glomeromycotina</taxon>
        <taxon>Glomeromycetes</taxon>
        <taxon>Diversisporales</taxon>
        <taxon>Gigasporaceae</taxon>
        <taxon>Cetraspora</taxon>
    </lineage>
</organism>
<comment type="caution">
    <text evidence="1">The sequence shown here is derived from an EMBL/GenBank/DDBJ whole genome shotgun (WGS) entry which is preliminary data.</text>
</comment>
<sequence length="56" mass="6609">DKKNSNVQGFQNTDFLIKVEKFEDQDVQARMFFLDGDPVVELFVIPEYIEVKEINE</sequence>
<reference evidence="1" key="1">
    <citation type="submission" date="2021-06" db="EMBL/GenBank/DDBJ databases">
        <authorList>
            <person name="Kallberg Y."/>
            <person name="Tangrot J."/>
            <person name="Rosling A."/>
        </authorList>
    </citation>
    <scope>NUCLEOTIDE SEQUENCE</scope>
    <source>
        <strain evidence="1">28 12/20/2015</strain>
    </source>
</reference>
<proteinExistence type="predicted"/>
<evidence type="ECO:0000313" key="1">
    <source>
        <dbReference type="EMBL" id="CAG8739596.1"/>
    </source>
</evidence>
<feature type="non-terminal residue" evidence="1">
    <location>
        <position position="1"/>
    </location>
</feature>
<evidence type="ECO:0000313" key="2">
    <source>
        <dbReference type="Proteomes" id="UP000789366"/>
    </source>
</evidence>
<keyword evidence="2" id="KW-1185">Reference proteome</keyword>
<dbReference type="Proteomes" id="UP000789366">
    <property type="component" value="Unassembled WGS sequence"/>
</dbReference>
<gene>
    <name evidence="1" type="ORF">SPELUC_LOCUS13692</name>
</gene>
<accession>A0ACA9QD98</accession>
<protein>
    <submittedName>
        <fullName evidence="1">9650_t:CDS:1</fullName>
    </submittedName>
</protein>
<feature type="non-terminal residue" evidence="1">
    <location>
        <position position="56"/>
    </location>
</feature>